<evidence type="ECO:0000259" key="1">
    <source>
        <dbReference type="PROSITE" id="PS51500"/>
    </source>
</evidence>
<sequence length="57" mass="6735">MVLNVNDIEELDSEWCALILEAKKQGLTIEEIRDFFLHAEFNQLQTIYLPKILIESR</sequence>
<reference evidence="3" key="1">
    <citation type="journal article" date="2019" name="Int. J. Syst. Evol. Microbiol.">
        <title>The Global Catalogue of Microorganisms (GCM) 10K type strain sequencing project: providing services to taxonomists for standard genome sequencing and annotation.</title>
        <authorList>
            <consortium name="The Broad Institute Genomics Platform"/>
            <consortium name="The Broad Institute Genome Sequencing Center for Infectious Disease"/>
            <person name="Wu L."/>
            <person name="Ma J."/>
        </authorList>
    </citation>
    <scope>NUCLEOTIDE SEQUENCE [LARGE SCALE GENOMIC DNA]</scope>
    <source>
        <strain evidence="3">KCTC 33676</strain>
    </source>
</reference>
<evidence type="ECO:0000313" key="3">
    <source>
        <dbReference type="Proteomes" id="UP001597497"/>
    </source>
</evidence>
<evidence type="ECO:0000313" key="2">
    <source>
        <dbReference type="EMBL" id="MFD2671238.1"/>
    </source>
</evidence>
<dbReference type="RefSeq" id="WP_379928675.1">
    <property type="nucleotide sequence ID" value="NZ_JBHUMM010000010.1"/>
</dbReference>
<gene>
    <name evidence="2" type="ORF">ACFSUC_06425</name>
</gene>
<proteinExistence type="predicted"/>
<dbReference type="PROSITE" id="PS51500">
    <property type="entry name" value="SIN"/>
    <property type="match status" value="1"/>
</dbReference>
<protein>
    <submittedName>
        <fullName evidence="2">Anti-repressor SinI family protein</fullName>
    </submittedName>
</protein>
<dbReference type="Pfam" id="PF08671">
    <property type="entry name" value="SinI"/>
    <property type="match status" value="1"/>
</dbReference>
<name>A0ABW5R8B2_9BACL</name>
<dbReference type="InterPro" id="IPR010981">
    <property type="entry name" value="SinR/SinI_dimer_dom"/>
</dbReference>
<accession>A0ABW5R8B2</accession>
<dbReference type="EMBL" id="JBHUMM010000010">
    <property type="protein sequence ID" value="MFD2671238.1"/>
    <property type="molecule type" value="Genomic_DNA"/>
</dbReference>
<dbReference type="InterPro" id="IPR036281">
    <property type="entry name" value="SinR/SinI_dimer_dom_sf"/>
</dbReference>
<dbReference type="Proteomes" id="UP001597497">
    <property type="component" value="Unassembled WGS sequence"/>
</dbReference>
<dbReference type="SUPFAM" id="SSF47406">
    <property type="entry name" value="SinR repressor dimerisation domain-like"/>
    <property type="match status" value="1"/>
</dbReference>
<organism evidence="2 3">
    <name type="scientific">Marinicrinis sediminis</name>
    <dbReference type="NCBI Taxonomy" id="1652465"/>
    <lineage>
        <taxon>Bacteria</taxon>
        <taxon>Bacillati</taxon>
        <taxon>Bacillota</taxon>
        <taxon>Bacilli</taxon>
        <taxon>Bacillales</taxon>
        <taxon>Paenibacillaceae</taxon>
    </lineage>
</organism>
<feature type="domain" description="Sin" evidence="1">
    <location>
        <begin position="2"/>
        <end position="40"/>
    </location>
</feature>
<comment type="caution">
    <text evidence="2">The sequence shown here is derived from an EMBL/GenBank/DDBJ whole genome shotgun (WGS) entry which is preliminary data.</text>
</comment>
<keyword evidence="3" id="KW-1185">Reference proteome</keyword>